<feature type="domain" description="AB hydrolase-1" evidence="3">
    <location>
        <begin position="152"/>
        <end position="368"/>
    </location>
</feature>
<dbReference type="Proteomes" id="UP001162480">
    <property type="component" value="Chromosome 6"/>
</dbReference>
<dbReference type="Gene3D" id="3.40.50.1820">
    <property type="entry name" value="alpha/beta hydrolase"/>
    <property type="match status" value="1"/>
</dbReference>
<keyword evidence="5" id="KW-1185">Reference proteome</keyword>
<reference evidence="4" key="1">
    <citation type="submission" date="2023-08" db="EMBL/GenBank/DDBJ databases">
        <authorList>
            <person name="Alioto T."/>
            <person name="Alioto T."/>
            <person name="Gomez Garrido J."/>
        </authorList>
    </citation>
    <scope>NUCLEOTIDE SEQUENCE</scope>
</reference>
<dbReference type="InterPro" id="IPR000073">
    <property type="entry name" value="AB_hydrolase_1"/>
</dbReference>
<dbReference type="PANTHER" id="PTHR10794">
    <property type="entry name" value="ABHYDROLASE DOMAIN-CONTAINING PROTEIN"/>
    <property type="match status" value="1"/>
</dbReference>
<accession>A0AA36F4A9</accession>
<name>A0AA36F4A9_OCTVU</name>
<dbReference type="SUPFAM" id="SSF53474">
    <property type="entry name" value="alpha/beta-Hydrolases"/>
    <property type="match status" value="1"/>
</dbReference>
<organism evidence="4 5">
    <name type="scientific">Octopus vulgaris</name>
    <name type="common">Common octopus</name>
    <dbReference type="NCBI Taxonomy" id="6645"/>
    <lineage>
        <taxon>Eukaryota</taxon>
        <taxon>Metazoa</taxon>
        <taxon>Spiralia</taxon>
        <taxon>Lophotrochozoa</taxon>
        <taxon>Mollusca</taxon>
        <taxon>Cephalopoda</taxon>
        <taxon>Coleoidea</taxon>
        <taxon>Octopodiformes</taxon>
        <taxon>Octopoda</taxon>
        <taxon>Incirrata</taxon>
        <taxon>Octopodidae</taxon>
        <taxon>Octopus</taxon>
    </lineage>
</organism>
<evidence type="ECO:0000256" key="2">
    <source>
        <dbReference type="SAM" id="Phobius"/>
    </source>
</evidence>
<comment type="similarity">
    <text evidence="1">Belongs to the AB hydrolase superfamily. AB hydrolase 4 family.</text>
</comment>
<protein>
    <recommendedName>
        <fullName evidence="3">AB hydrolase-1 domain-containing protein</fullName>
    </recommendedName>
</protein>
<dbReference type="InterPro" id="IPR012020">
    <property type="entry name" value="ABHD4"/>
</dbReference>
<dbReference type="Pfam" id="PF00561">
    <property type="entry name" value="Abhydrolase_1"/>
    <property type="match status" value="1"/>
</dbReference>
<evidence type="ECO:0000256" key="1">
    <source>
        <dbReference type="ARBA" id="ARBA00010884"/>
    </source>
</evidence>
<gene>
    <name evidence="4" type="ORF">OCTVUL_1B007224</name>
</gene>
<dbReference type="PANTHER" id="PTHR10794:SF93">
    <property type="entry name" value="SERINE AMINOPEPTIDASE S33 DOMAIN-CONTAINING PROTEIN"/>
    <property type="match status" value="1"/>
</dbReference>
<proteinExistence type="inferred from homology"/>
<dbReference type="GO" id="GO:0034338">
    <property type="term" value="F:short-chain carboxylesterase activity"/>
    <property type="evidence" value="ECO:0007669"/>
    <property type="project" value="TreeGrafter"/>
</dbReference>
<dbReference type="PIRSF" id="PIRSF005211">
    <property type="entry name" value="Ab_hydro_YheT"/>
    <property type="match status" value="1"/>
</dbReference>
<dbReference type="GO" id="GO:0047372">
    <property type="term" value="F:monoacylglycerol lipase activity"/>
    <property type="evidence" value="ECO:0007669"/>
    <property type="project" value="TreeGrafter"/>
</dbReference>
<evidence type="ECO:0000313" key="5">
    <source>
        <dbReference type="Proteomes" id="UP001162480"/>
    </source>
</evidence>
<dbReference type="AlphaFoldDB" id="A0AA36F4A9"/>
<feature type="transmembrane region" description="Helical" evidence="2">
    <location>
        <begin position="12"/>
        <end position="41"/>
    </location>
</feature>
<keyword evidence="2" id="KW-0472">Membrane</keyword>
<dbReference type="EMBL" id="OX597819">
    <property type="protein sequence ID" value="CAI9723874.1"/>
    <property type="molecule type" value="Genomic_DNA"/>
</dbReference>
<keyword evidence="2" id="KW-1133">Transmembrane helix</keyword>
<evidence type="ECO:0000313" key="4">
    <source>
        <dbReference type="EMBL" id="CAI9723874.1"/>
    </source>
</evidence>
<dbReference type="InterPro" id="IPR029058">
    <property type="entry name" value="AB_hydrolase_fold"/>
</dbReference>
<evidence type="ECO:0000259" key="3">
    <source>
        <dbReference type="Pfam" id="PF00561"/>
    </source>
</evidence>
<sequence length="395" mass="45383">MFILMRKRKRTLTMVTAGAIIALPLPLFMAFIFAIIMFLIYNWKFFQTDDAMPVAYYKESALATHIMKKCKQLCQPFKPTLWIRNKHIQTLLTPWLSNSQVQYEREYLQMRDRGIVSVDWASLRDRRIRESNTVFIIIPDVARDASSVSRLTKHATDRGFRVAVFNRRGHANSFLTSPKLQGFGDPTDLRQVVKYIRGVYSRANLVAVAMGTGSGLLLSYLGEYGSSAHLAASVCVSACYEAQELLGKDIKNIYDFFYLLRQKRALSPHVPALTGHLDLLSLFNSWTFRDFDERLYCKMYGHKSIDDYWERNNPMRDADDIAVPLLCINSLDDPMFPKSNIPYDLFKCYPNLFLVVTERGGHCGFIENLTTAVSWAECLTIRYIEAVLDAQLKIK</sequence>
<keyword evidence="2" id="KW-0812">Transmembrane</keyword>
<dbReference type="InterPro" id="IPR050960">
    <property type="entry name" value="AB_hydrolase_4_sf"/>
</dbReference>